<proteinExistence type="predicted"/>
<reference evidence="1" key="2">
    <citation type="journal article" date="2021" name="PeerJ">
        <title>Extensive microbial diversity within the chicken gut microbiome revealed by metagenomics and culture.</title>
        <authorList>
            <person name="Gilroy R."/>
            <person name="Ravi A."/>
            <person name="Getino M."/>
            <person name="Pursley I."/>
            <person name="Horton D.L."/>
            <person name="Alikhan N.F."/>
            <person name="Baker D."/>
            <person name="Gharbi K."/>
            <person name="Hall N."/>
            <person name="Watson M."/>
            <person name="Adriaenssens E.M."/>
            <person name="Foster-Nyarko E."/>
            <person name="Jarju S."/>
            <person name="Secka A."/>
            <person name="Antonio M."/>
            <person name="Oren A."/>
            <person name="Chaudhuri R.R."/>
            <person name="La Ragione R."/>
            <person name="Hildebrand F."/>
            <person name="Pallen M.J."/>
        </authorList>
    </citation>
    <scope>NUCLEOTIDE SEQUENCE</scope>
    <source>
        <strain evidence="1">CHK189-12415</strain>
    </source>
</reference>
<dbReference type="EMBL" id="DVHA01000275">
    <property type="protein sequence ID" value="HIR61586.1"/>
    <property type="molecule type" value="Genomic_DNA"/>
</dbReference>
<reference evidence="1" key="1">
    <citation type="submission" date="2020-10" db="EMBL/GenBank/DDBJ databases">
        <authorList>
            <person name="Gilroy R."/>
        </authorList>
    </citation>
    <scope>NUCLEOTIDE SEQUENCE</scope>
    <source>
        <strain evidence="1">CHK189-12415</strain>
    </source>
</reference>
<evidence type="ECO:0008006" key="3">
    <source>
        <dbReference type="Google" id="ProtNLM"/>
    </source>
</evidence>
<sequence length="223" mass="24881">MLKRVIKCLPVLLAALLLTGCGELSTPELAGRLASVIGTADAAEALEVLGLPADEEADGASSYTLSACPELVPEGIEADESHLQFESFFEDEIASVGFIVRCENMSLSDAYQTMQSISDSLYEEYTTSALDEIYIFWGSFGPREVVPFIEMYPTEADFRVAYENMSGDTFPELEVGDCWWTDETKTDYVAVRFRYTEEDTYFYWIAQNNAAYNEYGARLGPMI</sequence>
<organism evidence="1 2">
    <name type="scientific">Candidatus Faecivivens stercoravium</name>
    <dbReference type="NCBI Taxonomy" id="2840803"/>
    <lineage>
        <taxon>Bacteria</taxon>
        <taxon>Bacillati</taxon>
        <taxon>Bacillota</taxon>
        <taxon>Clostridia</taxon>
        <taxon>Eubacteriales</taxon>
        <taxon>Oscillospiraceae</taxon>
        <taxon>Oscillospiraceae incertae sedis</taxon>
        <taxon>Candidatus Faecivivens</taxon>
    </lineage>
</organism>
<protein>
    <recommendedName>
        <fullName evidence="3">Lipoprotein</fullName>
    </recommendedName>
</protein>
<accession>A0A9D1DYZ6</accession>
<dbReference type="PROSITE" id="PS51257">
    <property type="entry name" value="PROKAR_LIPOPROTEIN"/>
    <property type="match status" value="1"/>
</dbReference>
<comment type="caution">
    <text evidence="1">The sequence shown here is derived from an EMBL/GenBank/DDBJ whole genome shotgun (WGS) entry which is preliminary data.</text>
</comment>
<evidence type="ECO:0000313" key="2">
    <source>
        <dbReference type="Proteomes" id="UP000824241"/>
    </source>
</evidence>
<evidence type="ECO:0000313" key="1">
    <source>
        <dbReference type="EMBL" id="HIR61586.1"/>
    </source>
</evidence>
<gene>
    <name evidence="1" type="ORF">IAB37_08445</name>
</gene>
<dbReference type="AlphaFoldDB" id="A0A9D1DYZ6"/>
<name>A0A9D1DYZ6_9FIRM</name>
<dbReference type="Proteomes" id="UP000824241">
    <property type="component" value="Unassembled WGS sequence"/>
</dbReference>